<feature type="region of interest" description="Disordered" evidence="2">
    <location>
        <begin position="276"/>
        <end position="319"/>
    </location>
</feature>
<feature type="region of interest" description="Disordered" evidence="2">
    <location>
        <begin position="509"/>
        <end position="583"/>
    </location>
</feature>
<keyword evidence="1" id="KW-0175">Coiled coil</keyword>
<feature type="compositionally biased region" description="Basic and acidic residues" evidence="2">
    <location>
        <begin position="570"/>
        <end position="579"/>
    </location>
</feature>
<keyword evidence="4" id="KW-1185">Reference proteome</keyword>
<dbReference type="Proteomes" id="UP001172159">
    <property type="component" value="Unassembled WGS sequence"/>
</dbReference>
<protein>
    <submittedName>
        <fullName evidence="3">Uncharacterized protein</fullName>
    </submittedName>
</protein>
<feature type="coiled-coil region" evidence="1">
    <location>
        <begin position="454"/>
        <end position="495"/>
    </location>
</feature>
<feature type="region of interest" description="Disordered" evidence="2">
    <location>
        <begin position="167"/>
        <end position="214"/>
    </location>
</feature>
<evidence type="ECO:0000313" key="3">
    <source>
        <dbReference type="EMBL" id="KAK0719070.1"/>
    </source>
</evidence>
<comment type="caution">
    <text evidence="3">The sequence shown here is derived from an EMBL/GenBank/DDBJ whole genome shotgun (WGS) entry which is preliminary data.</text>
</comment>
<feature type="compositionally biased region" description="Acidic residues" evidence="2">
    <location>
        <begin position="514"/>
        <end position="532"/>
    </location>
</feature>
<name>A0AA40ANJ4_9PEZI</name>
<feature type="compositionally biased region" description="Basic and acidic residues" evidence="2">
    <location>
        <begin position="204"/>
        <end position="214"/>
    </location>
</feature>
<organism evidence="3 4">
    <name type="scientific">Apiosordaria backusii</name>
    <dbReference type="NCBI Taxonomy" id="314023"/>
    <lineage>
        <taxon>Eukaryota</taxon>
        <taxon>Fungi</taxon>
        <taxon>Dikarya</taxon>
        <taxon>Ascomycota</taxon>
        <taxon>Pezizomycotina</taxon>
        <taxon>Sordariomycetes</taxon>
        <taxon>Sordariomycetidae</taxon>
        <taxon>Sordariales</taxon>
        <taxon>Lasiosphaeriaceae</taxon>
        <taxon>Apiosordaria</taxon>
    </lineage>
</organism>
<proteinExistence type="predicted"/>
<dbReference type="AlphaFoldDB" id="A0AA40ANJ4"/>
<feature type="compositionally biased region" description="Polar residues" evidence="2">
    <location>
        <begin position="282"/>
        <end position="298"/>
    </location>
</feature>
<reference evidence="3" key="1">
    <citation type="submission" date="2023-06" db="EMBL/GenBank/DDBJ databases">
        <title>Genome-scale phylogeny and comparative genomics of the fungal order Sordariales.</title>
        <authorList>
            <consortium name="Lawrence Berkeley National Laboratory"/>
            <person name="Hensen N."/>
            <person name="Bonometti L."/>
            <person name="Westerberg I."/>
            <person name="Brannstrom I.O."/>
            <person name="Guillou S."/>
            <person name="Cros-Aarteil S."/>
            <person name="Calhoun S."/>
            <person name="Haridas S."/>
            <person name="Kuo A."/>
            <person name="Mondo S."/>
            <person name="Pangilinan J."/>
            <person name="Riley R."/>
            <person name="Labutti K."/>
            <person name="Andreopoulos B."/>
            <person name="Lipzen A."/>
            <person name="Chen C."/>
            <person name="Yanf M."/>
            <person name="Daum C."/>
            <person name="Ng V."/>
            <person name="Clum A."/>
            <person name="Steindorff A."/>
            <person name="Ohm R."/>
            <person name="Martin F."/>
            <person name="Silar P."/>
            <person name="Natvig D."/>
            <person name="Lalanne C."/>
            <person name="Gautier V."/>
            <person name="Ament-Velasquez S.L."/>
            <person name="Kruys A."/>
            <person name="Hutchinson M.I."/>
            <person name="Powell A.J."/>
            <person name="Barry K."/>
            <person name="Miller A.N."/>
            <person name="Grigoriev I.V."/>
            <person name="Debuchy R."/>
            <person name="Gladieux P."/>
            <person name="Thoren M.H."/>
            <person name="Johannesson H."/>
        </authorList>
    </citation>
    <scope>NUCLEOTIDE SEQUENCE</scope>
    <source>
        <strain evidence="3">CBS 540.89</strain>
    </source>
</reference>
<dbReference type="EMBL" id="JAUKTV010000013">
    <property type="protein sequence ID" value="KAK0719070.1"/>
    <property type="molecule type" value="Genomic_DNA"/>
</dbReference>
<gene>
    <name evidence="3" type="ORF">B0T21DRAFT_374696</name>
</gene>
<evidence type="ECO:0000313" key="4">
    <source>
        <dbReference type="Proteomes" id="UP001172159"/>
    </source>
</evidence>
<evidence type="ECO:0000256" key="1">
    <source>
        <dbReference type="SAM" id="Coils"/>
    </source>
</evidence>
<feature type="compositionally biased region" description="Low complexity" evidence="2">
    <location>
        <begin position="170"/>
        <end position="179"/>
    </location>
</feature>
<accession>A0AA40ANJ4</accession>
<feature type="compositionally biased region" description="Polar residues" evidence="2">
    <location>
        <begin position="306"/>
        <end position="315"/>
    </location>
</feature>
<feature type="compositionally biased region" description="Basic residues" evidence="2">
    <location>
        <begin position="193"/>
        <end position="203"/>
    </location>
</feature>
<feature type="compositionally biased region" description="Acidic residues" evidence="2">
    <location>
        <begin position="547"/>
        <end position="556"/>
    </location>
</feature>
<evidence type="ECO:0000256" key="2">
    <source>
        <dbReference type="SAM" id="MobiDB-lite"/>
    </source>
</evidence>
<sequence length="610" mass="68496">MKADLSVTCLVAETTTQRPVCAATDTYPDCRQVGIPDWKVNEPAERSSILPVFPPLFFDQRKQQFTPFPLIPLAIITFRIKFDKTIITMGDRCIFVLWGGPGLDQPPGLPPVISLDIHEEILPRWWQCQACNSSTHCNVYQVHLNPLVSTTNPVTGLANLGQPLLPPGTSSSHLESSSSDSDDIPNNKDWKPSKRMIAHKSRQDKRPKERRVQYAHKTEPSVCYFCSKPMTPSSTLLNKFFSPICTLSGQNLIDDRFIPRGIQCCNCTRPHFLSFRPLSPEQGHNQDQSRSQPQTTQDGPRKRSHINYQPTTAPSPRSPPIPCKHCCESTTSEVVRIHEKAAQEACGGDCWVISAYGERLAKIRDLFTPVSLPWLLAPVATANQDGQRQASGEQQKQGLLHRHERLCEEYLSQCRLDLSSEIARKARLHAKLRETAVRSVDRDHLRRSALGSCTPRADKEMAAVEKRVKKAEEKLAEAEERRRNVLEKIEEARMWVLGVLNGPRPVCEHALDNGDLDEDGMPDADAEMDDSNDTSGDGNETGIEPAQDYEGDMNENTDDRGNEGQSTPRNHNEKAKIDWHNAPIPMADPGYERYCAIKGIPMYETKARKK</sequence>